<evidence type="ECO:0008006" key="2">
    <source>
        <dbReference type="Google" id="ProtNLM"/>
    </source>
</evidence>
<dbReference type="AlphaFoldDB" id="X1CZW9"/>
<organism evidence="1">
    <name type="scientific">marine sediment metagenome</name>
    <dbReference type="NCBI Taxonomy" id="412755"/>
    <lineage>
        <taxon>unclassified sequences</taxon>
        <taxon>metagenomes</taxon>
        <taxon>ecological metagenomes</taxon>
    </lineage>
</organism>
<accession>X1CZW9</accession>
<dbReference type="Pfam" id="PF09926">
    <property type="entry name" value="DUF2158"/>
    <property type="match status" value="1"/>
</dbReference>
<sequence>MSNSKSNQELKIGDTVELKAGGPPMTIADYAADGKRFRCQWFVGEKLEEGFFTPDSLKLVNETLYE</sequence>
<proteinExistence type="predicted"/>
<dbReference type="InterPro" id="IPR019226">
    <property type="entry name" value="DUF2158"/>
</dbReference>
<protein>
    <recommendedName>
        <fullName evidence="2">DUF2158 domain-containing protein</fullName>
    </recommendedName>
</protein>
<gene>
    <name evidence="1" type="ORF">S01H4_25249</name>
</gene>
<dbReference type="EMBL" id="BART01011990">
    <property type="protein sequence ID" value="GAG89776.1"/>
    <property type="molecule type" value="Genomic_DNA"/>
</dbReference>
<evidence type="ECO:0000313" key="1">
    <source>
        <dbReference type="EMBL" id="GAG89776.1"/>
    </source>
</evidence>
<name>X1CZW9_9ZZZZ</name>
<reference evidence="1" key="1">
    <citation type="journal article" date="2014" name="Front. Microbiol.">
        <title>High frequency of phylogenetically diverse reductive dehalogenase-homologous genes in deep subseafloor sedimentary metagenomes.</title>
        <authorList>
            <person name="Kawai M."/>
            <person name="Futagami T."/>
            <person name="Toyoda A."/>
            <person name="Takaki Y."/>
            <person name="Nishi S."/>
            <person name="Hori S."/>
            <person name="Arai W."/>
            <person name="Tsubouchi T."/>
            <person name="Morono Y."/>
            <person name="Uchiyama I."/>
            <person name="Ito T."/>
            <person name="Fujiyama A."/>
            <person name="Inagaki F."/>
            <person name="Takami H."/>
        </authorList>
    </citation>
    <scope>NUCLEOTIDE SEQUENCE</scope>
    <source>
        <strain evidence="1">Expedition CK06-06</strain>
    </source>
</reference>
<comment type="caution">
    <text evidence="1">The sequence shown here is derived from an EMBL/GenBank/DDBJ whole genome shotgun (WGS) entry which is preliminary data.</text>
</comment>